<feature type="transmembrane region" description="Helical" evidence="7">
    <location>
        <begin position="88"/>
        <end position="108"/>
    </location>
</feature>
<evidence type="ECO:0000256" key="4">
    <source>
        <dbReference type="ARBA" id="ARBA00022692"/>
    </source>
</evidence>
<dbReference type="Proteomes" id="UP001519924">
    <property type="component" value="Unassembled WGS sequence"/>
</dbReference>
<dbReference type="Pfam" id="PF07690">
    <property type="entry name" value="MFS_1"/>
    <property type="match status" value="1"/>
</dbReference>
<dbReference type="Gene3D" id="1.20.1720.10">
    <property type="entry name" value="Multidrug resistance protein D"/>
    <property type="match status" value="1"/>
</dbReference>
<feature type="transmembrane region" description="Helical" evidence="7">
    <location>
        <begin position="308"/>
        <end position="325"/>
    </location>
</feature>
<feature type="transmembrane region" description="Helical" evidence="7">
    <location>
        <begin position="114"/>
        <end position="135"/>
    </location>
</feature>
<feature type="transmembrane region" description="Helical" evidence="7">
    <location>
        <begin position="177"/>
        <end position="198"/>
    </location>
</feature>
<keyword evidence="6 7" id="KW-0472">Membrane</keyword>
<feature type="transmembrane region" description="Helical" evidence="7">
    <location>
        <begin position="267"/>
        <end position="288"/>
    </location>
</feature>
<evidence type="ECO:0000256" key="7">
    <source>
        <dbReference type="SAM" id="Phobius"/>
    </source>
</evidence>
<feature type="transmembrane region" description="Helical" evidence="7">
    <location>
        <begin position="366"/>
        <end position="392"/>
    </location>
</feature>
<dbReference type="InterPro" id="IPR011701">
    <property type="entry name" value="MFS"/>
</dbReference>
<organism evidence="9 10">
    <name type="scientific">Caldovatus aquaticus</name>
    <dbReference type="NCBI Taxonomy" id="2865671"/>
    <lineage>
        <taxon>Bacteria</taxon>
        <taxon>Pseudomonadati</taxon>
        <taxon>Pseudomonadota</taxon>
        <taxon>Alphaproteobacteria</taxon>
        <taxon>Acetobacterales</taxon>
        <taxon>Roseomonadaceae</taxon>
        <taxon>Caldovatus</taxon>
    </lineage>
</organism>
<protein>
    <submittedName>
        <fullName evidence="9">MFS transporter</fullName>
    </submittedName>
</protein>
<dbReference type="SUPFAM" id="SSF103473">
    <property type="entry name" value="MFS general substrate transporter"/>
    <property type="match status" value="1"/>
</dbReference>
<dbReference type="PANTHER" id="PTHR42718:SF46">
    <property type="entry name" value="BLR6921 PROTEIN"/>
    <property type="match status" value="1"/>
</dbReference>
<feature type="transmembrane region" description="Helical" evidence="7">
    <location>
        <begin position="443"/>
        <end position="462"/>
    </location>
</feature>
<dbReference type="InterPro" id="IPR020846">
    <property type="entry name" value="MFS_dom"/>
</dbReference>
<evidence type="ECO:0000259" key="8">
    <source>
        <dbReference type="PROSITE" id="PS50850"/>
    </source>
</evidence>
<feature type="transmembrane region" description="Helical" evidence="7">
    <location>
        <begin position="413"/>
        <end position="431"/>
    </location>
</feature>
<proteinExistence type="predicted"/>
<accession>A0ABS7F6N6</accession>
<sequence>MREAPSSPPEAGRGRAAADPRLIASIVASALFMQNLDSAAVATALPAMARDLGEDPVRLGAAITAYLVALTVFIPLSGWVADRFGARRVFMAAIVVFTLASALCGRATGLGELVAARVLQGLGGAMMVPVGRLLLLRRVRKEEMLAAMTWLTMPGLLGPIAGPPLGGLVTETLGWRAIFLLNLPIGLLGLVLVAWKIPPVPPGDPGPPDGKGLALVGLALAFFMFGLETAGRGVLPAGAAEAGLALGLAFGLAAVRHCRRAARPALDLGLLAIPAFNKAVLAGSLFRIGAGATPFLVPLVLQLGFGKGPAQSGLVSLATALGALAMKPLARPILRRFGFRATLVGNAAVSAAGIAAGALFSAAWPLAAVFVVLALGGLARSLQFTALNTLAYAEVPQERLSAATRFFGTAQQLAPALGVVLATASLEASAALAGRHALAPADFAAGFAVAGLVALASAPFFARLPADAGADVTGRPRRRAGADRG</sequence>
<evidence type="ECO:0000313" key="10">
    <source>
        <dbReference type="Proteomes" id="UP001519924"/>
    </source>
</evidence>
<dbReference type="RefSeq" id="WP_220118922.1">
    <property type="nucleotide sequence ID" value="NZ_JAHZUY010000072.1"/>
</dbReference>
<keyword evidence="2" id="KW-0813">Transport</keyword>
<dbReference type="PROSITE" id="PS50850">
    <property type="entry name" value="MFS"/>
    <property type="match status" value="1"/>
</dbReference>
<feature type="transmembrane region" description="Helical" evidence="7">
    <location>
        <begin position="337"/>
        <end position="360"/>
    </location>
</feature>
<comment type="caution">
    <text evidence="9">The sequence shown here is derived from an EMBL/GenBank/DDBJ whole genome shotgun (WGS) entry which is preliminary data.</text>
</comment>
<name>A0ABS7F6N6_9PROT</name>
<evidence type="ECO:0000256" key="3">
    <source>
        <dbReference type="ARBA" id="ARBA00022475"/>
    </source>
</evidence>
<gene>
    <name evidence="9" type="ORF">K1J50_16820</name>
</gene>
<evidence type="ECO:0000256" key="1">
    <source>
        <dbReference type="ARBA" id="ARBA00004651"/>
    </source>
</evidence>
<comment type="subcellular location">
    <subcellularLocation>
        <location evidence="1">Cell membrane</location>
        <topology evidence="1">Multi-pass membrane protein</topology>
    </subcellularLocation>
</comment>
<feature type="transmembrane region" description="Helical" evidence="7">
    <location>
        <begin position="60"/>
        <end position="81"/>
    </location>
</feature>
<keyword evidence="3" id="KW-1003">Cell membrane</keyword>
<evidence type="ECO:0000256" key="6">
    <source>
        <dbReference type="ARBA" id="ARBA00023136"/>
    </source>
</evidence>
<feature type="domain" description="Major facilitator superfamily (MFS) profile" evidence="8">
    <location>
        <begin position="23"/>
        <end position="469"/>
    </location>
</feature>
<evidence type="ECO:0000256" key="2">
    <source>
        <dbReference type="ARBA" id="ARBA00022448"/>
    </source>
</evidence>
<keyword evidence="5 7" id="KW-1133">Transmembrane helix</keyword>
<reference evidence="9 10" key="1">
    <citation type="submission" date="2021-08" db="EMBL/GenBank/DDBJ databases">
        <title>Caldovatus sediminis gen. nov., sp. nov., a moderately thermophilic bacterium isolated from a hot spring.</title>
        <authorList>
            <person name="Hu C.-J."/>
            <person name="Li W.-J."/>
            <person name="Xian W.-D."/>
        </authorList>
    </citation>
    <scope>NUCLEOTIDE SEQUENCE [LARGE SCALE GENOMIC DNA]</scope>
    <source>
        <strain evidence="9 10">SYSU G05006</strain>
    </source>
</reference>
<evidence type="ECO:0000313" key="9">
    <source>
        <dbReference type="EMBL" id="MBW8271144.1"/>
    </source>
</evidence>
<dbReference type="PANTHER" id="PTHR42718">
    <property type="entry name" value="MAJOR FACILITATOR SUPERFAMILY MULTIDRUG TRANSPORTER MFSC"/>
    <property type="match status" value="1"/>
</dbReference>
<evidence type="ECO:0000256" key="5">
    <source>
        <dbReference type="ARBA" id="ARBA00022989"/>
    </source>
</evidence>
<dbReference type="InterPro" id="IPR036259">
    <property type="entry name" value="MFS_trans_sf"/>
</dbReference>
<feature type="transmembrane region" description="Helical" evidence="7">
    <location>
        <begin position="233"/>
        <end position="255"/>
    </location>
</feature>
<dbReference type="EMBL" id="JAHZUY010000072">
    <property type="protein sequence ID" value="MBW8271144.1"/>
    <property type="molecule type" value="Genomic_DNA"/>
</dbReference>
<keyword evidence="10" id="KW-1185">Reference proteome</keyword>
<dbReference type="Gene3D" id="1.20.1250.20">
    <property type="entry name" value="MFS general substrate transporter like domains"/>
    <property type="match status" value="1"/>
</dbReference>
<keyword evidence="4 7" id="KW-0812">Transmembrane</keyword>